<feature type="domain" description="UvrD-like helicase C-terminal" evidence="4">
    <location>
        <begin position="536"/>
        <end position="581"/>
    </location>
</feature>
<keyword evidence="3" id="KW-0269">Exonuclease</keyword>
<sequence>MDNYVENPVYNSEDNCVENKQYLEDQIPQWIATWSKYILQQSSTGLDLNGKLNQSSLELVQDILFAITRGDSCIHREGRNIQPLHQLVIDEQVAKTQVAPFVVDDQYLYLYRYWSLEQRLATQIMRLKQQQIQAIDVQPFEHLLPDQHQKNALNMVAENAFNMITGGPGTGKTYTLARIIAVLSQAIPDIRIAMAAPTGKAAQRMKEALQNSLSDEKLNALGLISDTLKQQDTLTIHRLLGLGTQYKVRFNQKQPLPYDVIVIDEASMLDLNLATLLLEAVPDHCRLILLGDANQLASVDVGSVLADLQQAELLKENRVNLVTSRRFKEGALIGKMAAFIQAQKNSSIQKNEVSNSIQLLNNFEQNIVPANELKSIPLHPDMADVIQLEYLPEVIAQNDLSHYYQKLSCGYQDYFASIQQYLSHAEAQSNIALVIRAFDHYRILTAIHHSSFGLEALNRAMEQALFEYLPALTKQGDWYVGRPVMMSYNDYQLGVSNGDIGICFKHRQQPNQFEVYFPSLDQWIPATRLPKSIQTAFVLTIHKSQGSEFTHTAVVLDAAATKLLSQELIYTAITRAKSVVSLLVHPDAFAQSLSIATTRQSGLIKKINKYQVR</sequence>
<dbReference type="STRING" id="1977882.B9T28_02625"/>
<comment type="caution">
    <text evidence="5">The sequence shown here is derived from an EMBL/GenBank/DDBJ whole genome shotgun (WGS) entry which is preliminary data.</text>
</comment>
<dbReference type="InterPro" id="IPR027785">
    <property type="entry name" value="UvrD-like_helicase_C"/>
</dbReference>
<dbReference type="GO" id="GO:0043139">
    <property type="term" value="F:5'-3' DNA helicase activity"/>
    <property type="evidence" value="ECO:0007669"/>
    <property type="project" value="UniProtKB-UniRule"/>
</dbReference>
<keyword evidence="3" id="KW-0234">DNA repair</keyword>
<evidence type="ECO:0000313" key="5">
    <source>
        <dbReference type="EMBL" id="OTG67537.1"/>
    </source>
</evidence>
<dbReference type="HAMAP" id="MF_01487">
    <property type="entry name" value="RecD"/>
    <property type="match status" value="1"/>
</dbReference>
<dbReference type="AlphaFoldDB" id="A0A1Y3CMW7"/>
<comment type="catalytic activity">
    <reaction evidence="3">
        <text>ATP + H2O = ADP + phosphate + H(+)</text>
        <dbReference type="Rhea" id="RHEA:13065"/>
        <dbReference type="ChEBI" id="CHEBI:15377"/>
        <dbReference type="ChEBI" id="CHEBI:15378"/>
        <dbReference type="ChEBI" id="CHEBI:30616"/>
        <dbReference type="ChEBI" id="CHEBI:43474"/>
        <dbReference type="ChEBI" id="CHEBI:456216"/>
        <dbReference type="EC" id="5.6.2.3"/>
    </reaction>
</comment>
<dbReference type="InterPro" id="IPR006344">
    <property type="entry name" value="RecD"/>
</dbReference>
<dbReference type="EC" id="5.6.2.3" evidence="3"/>
<keyword evidence="3" id="KW-0238">DNA-binding</keyword>
<dbReference type="InterPro" id="IPR027417">
    <property type="entry name" value="P-loop_NTPase"/>
</dbReference>
<evidence type="ECO:0000259" key="4">
    <source>
        <dbReference type="Pfam" id="PF13538"/>
    </source>
</evidence>
<dbReference type="Pfam" id="PF13245">
    <property type="entry name" value="AAA_19"/>
    <property type="match status" value="1"/>
</dbReference>
<evidence type="ECO:0000256" key="1">
    <source>
        <dbReference type="ARBA" id="ARBA00022741"/>
    </source>
</evidence>
<evidence type="ECO:0000256" key="3">
    <source>
        <dbReference type="HAMAP-Rule" id="MF_01487"/>
    </source>
</evidence>
<dbReference type="CDD" id="cd17933">
    <property type="entry name" value="DEXSc_RecD-like"/>
    <property type="match status" value="1"/>
</dbReference>
<dbReference type="SUPFAM" id="SSF52540">
    <property type="entry name" value="P-loop containing nucleoside triphosphate hydrolases"/>
    <property type="match status" value="1"/>
</dbReference>
<evidence type="ECO:0000313" key="6">
    <source>
        <dbReference type="Proteomes" id="UP000242765"/>
    </source>
</evidence>
<dbReference type="PANTHER" id="PTHR43788:SF6">
    <property type="entry name" value="DNA HELICASE B"/>
    <property type="match status" value="1"/>
</dbReference>
<dbReference type="Pfam" id="PF13538">
    <property type="entry name" value="UvrD_C_2"/>
    <property type="match status" value="1"/>
</dbReference>
<comment type="subunit">
    <text evidence="3">Heterotrimer of RecB, RecC and RecD. All subunits contribute to DNA-binding.</text>
</comment>
<protein>
    <recommendedName>
        <fullName evidence="3">RecBCD enzyme subunit RecD</fullName>
        <ecNumber evidence="3">5.6.2.3</ecNumber>
    </recommendedName>
    <alternativeName>
        <fullName evidence="3">DNA 5'-3' helicase subunit RecD</fullName>
    </alternativeName>
    <alternativeName>
        <fullName evidence="3">Exonuclease V subunit RecD</fullName>
        <shortName evidence="3">ExoV subunit RecD</shortName>
    </alternativeName>
    <alternativeName>
        <fullName evidence="3">Helicase/nuclease RecBCD subunit RecD</fullName>
    </alternativeName>
</protein>
<keyword evidence="3" id="KW-0227">DNA damage</keyword>
<dbReference type="GO" id="GO:0016887">
    <property type="term" value="F:ATP hydrolysis activity"/>
    <property type="evidence" value="ECO:0007669"/>
    <property type="project" value="RHEA"/>
</dbReference>
<reference evidence="5 6" key="1">
    <citation type="submission" date="2017-04" db="EMBL/GenBank/DDBJ databases">
        <title>High diversity of culturable Acinetobacter species in natural soil and water ecosystems.</title>
        <authorList>
            <person name="Nemec A."/>
            <person name="Radolfova-Krizova L."/>
        </authorList>
    </citation>
    <scope>NUCLEOTIDE SEQUENCE [LARGE SCALE GENOMIC DNA]</scope>
    <source>
        <strain evidence="5 6">ANC 4999</strain>
    </source>
</reference>
<dbReference type="Proteomes" id="UP000242765">
    <property type="component" value="Unassembled WGS sequence"/>
</dbReference>
<dbReference type="GO" id="GO:0009338">
    <property type="term" value="C:exodeoxyribonuclease V complex"/>
    <property type="evidence" value="ECO:0007669"/>
    <property type="project" value="InterPro"/>
</dbReference>
<dbReference type="PANTHER" id="PTHR43788">
    <property type="entry name" value="DNA2/NAM7 HELICASE FAMILY MEMBER"/>
    <property type="match status" value="1"/>
</dbReference>
<dbReference type="CDD" id="cd18809">
    <property type="entry name" value="SF1_C_RecD"/>
    <property type="match status" value="1"/>
</dbReference>
<dbReference type="Gene3D" id="2.30.30.940">
    <property type="match status" value="1"/>
</dbReference>
<evidence type="ECO:0000256" key="2">
    <source>
        <dbReference type="ARBA" id="ARBA00022840"/>
    </source>
</evidence>
<organism evidence="5 6">
    <name type="scientific">Acinetobacter silvestris</name>
    <dbReference type="NCBI Taxonomy" id="1977882"/>
    <lineage>
        <taxon>Bacteria</taxon>
        <taxon>Pseudomonadati</taxon>
        <taxon>Pseudomonadota</taxon>
        <taxon>Gammaproteobacteria</taxon>
        <taxon>Moraxellales</taxon>
        <taxon>Moraxellaceae</taxon>
        <taxon>Acinetobacter</taxon>
    </lineage>
</organism>
<comment type="miscellaneous">
    <text evidence="3">In the RecBCD complex, RecB has a slow 3'-5' helicase, an exonuclease activity and loads RecA onto ssDNA, RecD has a fast 5'-3' helicase activity, while RecC stimulates the ATPase and processivity of the RecB helicase and contributes to recognition of the Chi site.</text>
</comment>
<keyword evidence="3" id="KW-0413">Isomerase</keyword>
<gene>
    <name evidence="3" type="primary">recD</name>
    <name evidence="5" type="ORF">B9T28_02625</name>
</gene>
<dbReference type="GO" id="GO:0017116">
    <property type="term" value="F:single-stranded DNA helicase activity"/>
    <property type="evidence" value="ECO:0007669"/>
    <property type="project" value="TreeGrafter"/>
</dbReference>
<keyword evidence="2 3" id="KW-0067">ATP-binding</keyword>
<dbReference type="OrthoDB" id="9803432at2"/>
<dbReference type="GO" id="GO:0000724">
    <property type="term" value="P:double-strand break repair via homologous recombination"/>
    <property type="evidence" value="ECO:0007669"/>
    <property type="project" value="UniProtKB-UniRule"/>
</dbReference>
<dbReference type="Gene3D" id="3.40.50.300">
    <property type="entry name" value="P-loop containing nucleotide triphosphate hydrolases"/>
    <property type="match status" value="2"/>
</dbReference>
<keyword evidence="3" id="KW-0540">Nuclease</keyword>
<keyword evidence="3" id="KW-0347">Helicase</keyword>
<keyword evidence="1 3" id="KW-0547">Nucleotide-binding</keyword>
<dbReference type="GO" id="GO:0005524">
    <property type="term" value="F:ATP binding"/>
    <property type="evidence" value="ECO:0007669"/>
    <property type="project" value="UniProtKB-UniRule"/>
</dbReference>
<dbReference type="InterPro" id="IPR050534">
    <property type="entry name" value="Coronavir_polyprotein_1ab"/>
</dbReference>
<name>A0A1Y3CMW7_9GAMM</name>
<dbReference type="GO" id="GO:0003677">
    <property type="term" value="F:DNA binding"/>
    <property type="evidence" value="ECO:0007669"/>
    <property type="project" value="UniProtKB-UniRule"/>
</dbReference>
<dbReference type="NCBIfam" id="TIGR01447">
    <property type="entry name" value="recD"/>
    <property type="match status" value="1"/>
</dbReference>
<dbReference type="GO" id="GO:0008854">
    <property type="term" value="F:exodeoxyribonuclease V activity"/>
    <property type="evidence" value="ECO:0007669"/>
    <property type="project" value="InterPro"/>
</dbReference>
<dbReference type="EMBL" id="NEGB01000001">
    <property type="protein sequence ID" value="OTG67537.1"/>
    <property type="molecule type" value="Genomic_DNA"/>
</dbReference>
<keyword evidence="3" id="KW-0378">Hydrolase</keyword>
<accession>A0A1Y3CMW7</accession>
<feature type="binding site" evidence="3">
    <location>
        <begin position="166"/>
        <end position="173"/>
    </location>
    <ligand>
        <name>ATP</name>
        <dbReference type="ChEBI" id="CHEBI:30616"/>
    </ligand>
</feature>
<keyword evidence="6" id="KW-1185">Reference proteome</keyword>
<proteinExistence type="inferred from homology"/>
<comment type="similarity">
    <text evidence="3">Belongs to the RecD family.</text>
</comment>
<comment type="function">
    <text evidence="3">A helicase/nuclease that prepares dsDNA breaks (DSB) for recombinational DNA repair. Binds to DSBs and unwinds DNA via a highly rapid and processive ATP-dependent bidirectional helicase activity. Unwinds dsDNA until it encounters a Chi (crossover hotspot instigator) sequence from the 3' direction. Cuts ssDNA a few nucleotides 3' to the Chi site. The properties and activities of the enzyme are changed at Chi. The Chi-altered holoenzyme produces a long 3'-ssDNA overhang and facilitates RecA-binding to the ssDNA for homologous DNA recombination and repair. Holoenzyme degrades any linearized DNA that is unable to undergo homologous recombination. In the holoenzyme this subunit has ssDNA-dependent ATPase and 5'-3' helicase activity. When added to pre-assembled RecBC greatly stimulates nuclease activity and augments holoenzyme processivity. Negatively regulates the RecA-loading ability of RecBCD.</text>
</comment>